<gene>
    <name evidence="9" type="ORF">U473_13835</name>
</gene>
<evidence type="ECO:0000313" key="10">
    <source>
        <dbReference type="Proteomes" id="UP000070352"/>
    </source>
</evidence>
<dbReference type="InterPro" id="IPR000821">
    <property type="entry name" value="Ala_racemase"/>
</dbReference>
<dbReference type="Proteomes" id="UP000070352">
    <property type="component" value="Unassembled WGS sequence"/>
</dbReference>
<evidence type="ECO:0000259" key="8">
    <source>
        <dbReference type="SMART" id="SM01005"/>
    </source>
</evidence>
<dbReference type="GO" id="GO:0009252">
    <property type="term" value="P:peptidoglycan biosynthetic process"/>
    <property type="evidence" value="ECO:0007669"/>
    <property type="project" value="TreeGrafter"/>
</dbReference>
<evidence type="ECO:0000256" key="4">
    <source>
        <dbReference type="ARBA" id="ARBA00023235"/>
    </source>
</evidence>
<accession>A0A135L0Q0</accession>
<feature type="binding site" evidence="5 7">
    <location>
        <position position="315"/>
    </location>
    <ligand>
        <name>substrate</name>
    </ligand>
</feature>
<dbReference type="Pfam" id="PF01168">
    <property type="entry name" value="Ala_racemase_N"/>
    <property type="match status" value="1"/>
</dbReference>
<dbReference type="STRING" id="1413211.U473_13835"/>
<feature type="modified residue" description="N6-(pyridoxal phosphate)lysine" evidence="5 6">
    <location>
        <position position="40"/>
    </location>
</feature>
<dbReference type="GO" id="GO:0005829">
    <property type="term" value="C:cytosol"/>
    <property type="evidence" value="ECO:0007669"/>
    <property type="project" value="TreeGrafter"/>
</dbReference>
<comment type="pathway">
    <text evidence="5">Amino-acid biosynthesis; D-alanine biosynthesis; D-alanine from L-alanine: step 1/1.</text>
</comment>
<evidence type="ECO:0000256" key="7">
    <source>
        <dbReference type="PIRSR" id="PIRSR600821-52"/>
    </source>
</evidence>
<keyword evidence="10" id="KW-1185">Reference proteome</keyword>
<dbReference type="SUPFAM" id="SSF51419">
    <property type="entry name" value="PLP-binding barrel"/>
    <property type="match status" value="1"/>
</dbReference>
<dbReference type="NCBIfam" id="TIGR00492">
    <property type="entry name" value="alr"/>
    <property type="match status" value="1"/>
</dbReference>
<dbReference type="PRINTS" id="PR00992">
    <property type="entry name" value="ALARACEMASE"/>
</dbReference>
<feature type="binding site" evidence="5 7">
    <location>
        <position position="138"/>
    </location>
    <ligand>
        <name>substrate</name>
    </ligand>
</feature>
<feature type="active site" description="Proton acceptor; specific for D-alanine" evidence="5">
    <location>
        <position position="40"/>
    </location>
</feature>
<feature type="domain" description="Alanine racemase C-terminal" evidence="8">
    <location>
        <begin position="246"/>
        <end position="374"/>
    </location>
</feature>
<dbReference type="PROSITE" id="PS00395">
    <property type="entry name" value="ALANINE_RACEMASE"/>
    <property type="match status" value="1"/>
</dbReference>
<dbReference type="OrthoDB" id="9813814at2"/>
<dbReference type="InterPro" id="IPR009006">
    <property type="entry name" value="Ala_racemase/Decarboxylase_C"/>
</dbReference>
<dbReference type="InterPro" id="IPR001608">
    <property type="entry name" value="Ala_racemase_N"/>
</dbReference>
<dbReference type="EMBL" id="LSKU01000002">
    <property type="protein sequence ID" value="KXG42555.1"/>
    <property type="molecule type" value="Genomic_DNA"/>
</dbReference>
<dbReference type="InterPro" id="IPR020622">
    <property type="entry name" value="Ala_racemase_pyridoxalP-BS"/>
</dbReference>
<comment type="cofactor">
    <cofactor evidence="2 5 6">
        <name>pyridoxal 5'-phosphate</name>
        <dbReference type="ChEBI" id="CHEBI:597326"/>
    </cofactor>
</comment>
<proteinExistence type="inferred from homology"/>
<keyword evidence="4 5" id="KW-0413">Isomerase</keyword>
<name>A0A135L0Q0_9BACI</name>
<dbReference type="Gene3D" id="2.40.37.10">
    <property type="entry name" value="Lyase, Ornithine Decarboxylase, Chain A, domain 1"/>
    <property type="match status" value="1"/>
</dbReference>
<evidence type="ECO:0000256" key="6">
    <source>
        <dbReference type="PIRSR" id="PIRSR600821-50"/>
    </source>
</evidence>
<dbReference type="RefSeq" id="WP_068727801.1">
    <property type="nucleotide sequence ID" value="NZ_LSKU01000002.1"/>
</dbReference>
<keyword evidence="3 5" id="KW-0663">Pyridoxal phosphate</keyword>
<dbReference type="HAMAP" id="MF_01201">
    <property type="entry name" value="Ala_racemase"/>
    <property type="match status" value="1"/>
</dbReference>
<dbReference type="InterPro" id="IPR011079">
    <property type="entry name" value="Ala_racemase_C"/>
</dbReference>
<evidence type="ECO:0000256" key="5">
    <source>
        <dbReference type="HAMAP-Rule" id="MF_01201"/>
    </source>
</evidence>
<dbReference type="InterPro" id="IPR029066">
    <property type="entry name" value="PLP-binding_barrel"/>
</dbReference>
<dbReference type="PANTHER" id="PTHR30511">
    <property type="entry name" value="ALANINE RACEMASE"/>
    <property type="match status" value="1"/>
</dbReference>
<dbReference type="GO" id="GO:0030170">
    <property type="term" value="F:pyridoxal phosphate binding"/>
    <property type="evidence" value="ECO:0007669"/>
    <property type="project" value="UniProtKB-UniRule"/>
</dbReference>
<dbReference type="FunFam" id="3.20.20.10:FF:000002">
    <property type="entry name" value="Alanine racemase"/>
    <property type="match status" value="1"/>
</dbReference>
<dbReference type="SMART" id="SM01005">
    <property type="entry name" value="Ala_racemase_C"/>
    <property type="match status" value="1"/>
</dbReference>
<evidence type="ECO:0000256" key="2">
    <source>
        <dbReference type="ARBA" id="ARBA00001933"/>
    </source>
</evidence>
<comment type="function">
    <text evidence="5">Catalyzes the interconversion of L-alanine and D-alanine. May also act on other amino acids.</text>
</comment>
<evidence type="ECO:0000256" key="3">
    <source>
        <dbReference type="ARBA" id="ARBA00022898"/>
    </source>
</evidence>
<dbReference type="SUPFAM" id="SSF50621">
    <property type="entry name" value="Alanine racemase C-terminal domain-like"/>
    <property type="match status" value="1"/>
</dbReference>
<dbReference type="GO" id="GO:0030632">
    <property type="term" value="P:D-alanine biosynthetic process"/>
    <property type="evidence" value="ECO:0007669"/>
    <property type="project" value="UniProtKB-UniRule"/>
</dbReference>
<comment type="caution">
    <text evidence="9">The sequence shown here is derived from an EMBL/GenBank/DDBJ whole genome shotgun (WGS) entry which is preliminary data.</text>
</comment>
<dbReference type="PANTHER" id="PTHR30511:SF0">
    <property type="entry name" value="ALANINE RACEMASE, CATABOLIC-RELATED"/>
    <property type="match status" value="1"/>
</dbReference>
<comment type="similarity">
    <text evidence="5">Belongs to the alanine racemase family.</text>
</comment>
<dbReference type="GO" id="GO:0008784">
    <property type="term" value="F:alanine racemase activity"/>
    <property type="evidence" value="ECO:0007669"/>
    <property type="project" value="UniProtKB-UniRule"/>
</dbReference>
<dbReference type="Gene3D" id="3.20.20.10">
    <property type="entry name" value="Alanine racemase"/>
    <property type="match status" value="1"/>
</dbReference>
<dbReference type="AlphaFoldDB" id="A0A135L0Q0"/>
<comment type="catalytic activity">
    <reaction evidence="1 5">
        <text>L-alanine = D-alanine</text>
        <dbReference type="Rhea" id="RHEA:20249"/>
        <dbReference type="ChEBI" id="CHEBI:57416"/>
        <dbReference type="ChEBI" id="CHEBI:57972"/>
        <dbReference type="EC" id="5.1.1.1"/>
    </reaction>
</comment>
<dbReference type="UniPathway" id="UPA00042">
    <property type="reaction ID" value="UER00497"/>
</dbReference>
<dbReference type="Pfam" id="PF00842">
    <property type="entry name" value="Ala_racemase_C"/>
    <property type="match status" value="1"/>
</dbReference>
<sequence>MEHSFYRPTIAEIDLDAVTHNVHFFKERIPHSMTILAIVKADAYGHGAVPIVKHLQSIGIHYFAVAFIDEAIELRKAGIMDPILILGHTSISAVEKAFEYDITLTVFTKEIIKQIHLVGEKQKKKLKVHIKVDTGMGRIGVFPEEALTFFHELRKSPWIEIEGVFTHFATADEEDKTFTQKQYKTFMTVAEKMKSIQDIRFVHASNSAAMIDMPNLQQTMTRLGISLYGLLPSKNVKISNHHLKPVMSIKSKVVYLKKVFKGQSVSYGATFVAPRDTMVATIPIGYADGFSRGLSNKGFVLIRGEKAPVIGRVCMDQIMIDVTDIPLVQVDDEVVIYGTQNGLSIQMDDHAEQLGTINYELATLVGKRIPRIYLKDGQIDAVINNLWR</sequence>
<dbReference type="CDD" id="cd00430">
    <property type="entry name" value="PLPDE_III_AR"/>
    <property type="match status" value="1"/>
</dbReference>
<evidence type="ECO:0000313" key="9">
    <source>
        <dbReference type="EMBL" id="KXG42555.1"/>
    </source>
</evidence>
<dbReference type="FunFam" id="2.40.37.10:FF:000006">
    <property type="entry name" value="Alanine racemase"/>
    <property type="match status" value="1"/>
</dbReference>
<evidence type="ECO:0000256" key="1">
    <source>
        <dbReference type="ARBA" id="ARBA00000316"/>
    </source>
</evidence>
<reference evidence="9 10" key="1">
    <citation type="submission" date="2016-02" db="EMBL/GenBank/DDBJ databases">
        <title>Draft Genome for Tepidibacillus decaturensis nov. sp. Strain Z9, an Anaerobic, Moderately Thermophilic and Heterotrophic Bacterium from Deep Subsurface of the Illinois Basin, USA.</title>
        <authorList>
            <person name="Dong Y."/>
            <person name="Chang J.Y."/>
            <person name="Sanford R."/>
            <person name="Fouke B.W."/>
        </authorList>
    </citation>
    <scope>NUCLEOTIDE SEQUENCE [LARGE SCALE GENOMIC DNA]</scope>
    <source>
        <strain evidence="9 10">Z9</strain>
    </source>
</reference>
<protein>
    <recommendedName>
        <fullName evidence="5">Alanine racemase</fullName>
        <ecNumber evidence="5">5.1.1.1</ecNumber>
    </recommendedName>
</protein>
<organism evidence="9 10">
    <name type="scientific">Tepidibacillus decaturensis</name>
    <dbReference type="NCBI Taxonomy" id="1413211"/>
    <lineage>
        <taxon>Bacteria</taxon>
        <taxon>Bacillati</taxon>
        <taxon>Bacillota</taxon>
        <taxon>Bacilli</taxon>
        <taxon>Bacillales</taxon>
        <taxon>Bacillaceae</taxon>
        <taxon>Tepidibacillus</taxon>
    </lineage>
</organism>
<feature type="active site" description="Proton acceptor; specific for L-alanine" evidence="5">
    <location>
        <position position="267"/>
    </location>
</feature>
<dbReference type="EC" id="5.1.1.1" evidence="5"/>